<keyword evidence="1" id="KW-0862">Zinc</keyword>
<feature type="domain" description="C3H1-type" evidence="2">
    <location>
        <begin position="170"/>
        <end position="200"/>
    </location>
</feature>
<feature type="zinc finger region" description="C3H1-type" evidence="1">
    <location>
        <begin position="170"/>
        <end position="200"/>
    </location>
</feature>
<gene>
    <name evidence="3" type="ORF">BJ684DRAFT_21590</name>
</gene>
<evidence type="ECO:0000256" key="1">
    <source>
        <dbReference type="PROSITE-ProRule" id="PRU00723"/>
    </source>
</evidence>
<protein>
    <recommendedName>
        <fullName evidence="2">C3H1-type domain-containing protein</fullName>
    </recommendedName>
</protein>
<sequence length="434" mass="47898">MQDLLHGYYQQLGGLDPDASAPSPPPGPVNGEYQAQGKIVRVRRFSRRLVFVDVRMGQCKLGGEDTQEEAPLSSCSCGKVEAVLAAAQCADLPSLHRGLKLGDEVRVHGSVLQLKAPAPAPRTLLEVSRADILAKASVSGLGNAVEEWHAPRVERAEARSDSSKVAKTSTNETGLCKFWVNTGRCERGGEEGCPYRHPTGADLIRERKVWVAQRVESRMRSQQRADDPFEPGRKKRKSGRALIFAQWIHTTFGKPDHAIYRVLDVAGGKGAVGLELEHSFNLPSTLIDPRERILPKWTLRNLGDKELNAHWKGWFVDPPCEELDGLLQGTTPPSHTLLIGLHPDQATEAIVDIGLRLGMPWAIVPCCVFPSLFPERRSPTDGEEVTTTERFIDYLQAKDPGIQHAYLPFEGRNRVLYWMPPGADQSKAEGDAFS</sequence>
<dbReference type="OrthoDB" id="7459479at2759"/>
<dbReference type="PANTHER" id="PTHR36971:SF3">
    <property type="entry name" value="C3H1-TYPE DOMAIN-CONTAINING PROTEIN"/>
    <property type="match status" value="1"/>
</dbReference>
<dbReference type="EMBL" id="KZ988625">
    <property type="protein sequence ID" value="RKP11836.1"/>
    <property type="molecule type" value="Genomic_DNA"/>
</dbReference>
<keyword evidence="1" id="KW-0863">Zinc-finger</keyword>
<proteinExistence type="predicted"/>
<accession>A0A4P9XZC2</accession>
<organism evidence="3 4">
    <name type="scientific">Piptocephalis cylindrospora</name>
    <dbReference type="NCBI Taxonomy" id="1907219"/>
    <lineage>
        <taxon>Eukaryota</taxon>
        <taxon>Fungi</taxon>
        <taxon>Fungi incertae sedis</taxon>
        <taxon>Zoopagomycota</taxon>
        <taxon>Zoopagomycotina</taxon>
        <taxon>Zoopagomycetes</taxon>
        <taxon>Zoopagales</taxon>
        <taxon>Piptocephalidaceae</taxon>
        <taxon>Piptocephalis</taxon>
    </lineage>
</organism>
<name>A0A4P9XZC2_9FUNG</name>
<dbReference type="PROSITE" id="PS50103">
    <property type="entry name" value="ZF_C3H1"/>
    <property type="match status" value="1"/>
</dbReference>
<evidence type="ECO:0000313" key="3">
    <source>
        <dbReference type="EMBL" id="RKP11836.1"/>
    </source>
</evidence>
<evidence type="ECO:0000313" key="4">
    <source>
        <dbReference type="Proteomes" id="UP000267251"/>
    </source>
</evidence>
<reference evidence="4" key="1">
    <citation type="journal article" date="2018" name="Nat. Microbiol.">
        <title>Leveraging single-cell genomics to expand the fungal tree of life.</title>
        <authorList>
            <person name="Ahrendt S.R."/>
            <person name="Quandt C.A."/>
            <person name="Ciobanu D."/>
            <person name="Clum A."/>
            <person name="Salamov A."/>
            <person name="Andreopoulos B."/>
            <person name="Cheng J.F."/>
            <person name="Woyke T."/>
            <person name="Pelin A."/>
            <person name="Henrissat B."/>
            <person name="Reynolds N.K."/>
            <person name="Benny G.L."/>
            <person name="Smith M.E."/>
            <person name="James T.Y."/>
            <person name="Grigoriev I.V."/>
        </authorList>
    </citation>
    <scope>NUCLEOTIDE SEQUENCE [LARGE SCALE GENOMIC DNA]</scope>
</reference>
<keyword evidence="4" id="KW-1185">Reference proteome</keyword>
<dbReference type="AlphaFoldDB" id="A0A4P9XZC2"/>
<evidence type="ECO:0000259" key="2">
    <source>
        <dbReference type="PROSITE" id="PS50103"/>
    </source>
</evidence>
<dbReference type="Proteomes" id="UP000267251">
    <property type="component" value="Unassembled WGS sequence"/>
</dbReference>
<dbReference type="GO" id="GO:0008270">
    <property type="term" value="F:zinc ion binding"/>
    <property type="evidence" value="ECO:0007669"/>
    <property type="project" value="UniProtKB-KW"/>
</dbReference>
<dbReference type="InterPro" id="IPR000571">
    <property type="entry name" value="Znf_CCCH"/>
</dbReference>
<keyword evidence="1" id="KW-0479">Metal-binding</keyword>
<dbReference type="PANTHER" id="PTHR36971">
    <property type="entry name" value="UNNAMED PRODUCT"/>
    <property type="match status" value="1"/>
</dbReference>